<evidence type="ECO:0000256" key="3">
    <source>
        <dbReference type="ARBA" id="ARBA00022705"/>
    </source>
</evidence>
<comment type="similarity">
    <text evidence="1 11">Belongs to the helicase family. DnaB subfamily.</text>
</comment>
<keyword evidence="6 11" id="KW-0347">Helicase</keyword>
<dbReference type="GO" id="GO:0006269">
    <property type="term" value="P:DNA replication, synthesis of primer"/>
    <property type="evidence" value="ECO:0007669"/>
    <property type="project" value="UniProtKB-UniRule"/>
</dbReference>
<geneLocation type="chloroplast" evidence="13"/>
<dbReference type="AlphaFoldDB" id="A0A8F0WG06"/>
<name>A0A8F0WG06_9STRA</name>
<keyword evidence="7 11" id="KW-0067">ATP-binding</keyword>
<evidence type="ECO:0000256" key="2">
    <source>
        <dbReference type="ARBA" id="ARBA00022515"/>
    </source>
</evidence>
<dbReference type="GO" id="GO:0016787">
    <property type="term" value="F:hydrolase activity"/>
    <property type="evidence" value="ECO:0007669"/>
    <property type="project" value="UniProtKB-KW"/>
</dbReference>
<dbReference type="InterPro" id="IPR007694">
    <property type="entry name" value="DNA_helicase_DnaB-like_C"/>
</dbReference>
<keyword evidence="3 11" id="KW-0235">DNA replication</keyword>
<dbReference type="PANTHER" id="PTHR30153">
    <property type="entry name" value="REPLICATIVE DNA HELICASE DNAB"/>
    <property type="match status" value="1"/>
</dbReference>
<dbReference type="InterPro" id="IPR016136">
    <property type="entry name" value="DNA_helicase_N/primase_C"/>
</dbReference>
<dbReference type="EMBL" id="MT383641">
    <property type="protein sequence ID" value="QWM93335.1"/>
    <property type="molecule type" value="Genomic_DNA"/>
</dbReference>
<evidence type="ECO:0000256" key="4">
    <source>
        <dbReference type="ARBA" id="ARBA00022741"/>
    </source>
</evidence>
<dbReference type="GO" id="GO:0003677">
    <property type="term" value="F:DNA binding"/>
    <property type="evidence" value="ECO:0007669"/>
    <property type="project" value="UniProtKB-UniRule"/>
</dbReference>
<evidence type="ECO:0000256" key="5">
    <source>
        <dbReference type="ARBA" id="ARBA00022801"/>
    </source>
</evidence>
<dbReference type="CDD" id="cd00984">
    <property type="entry name" value="DnaB_C"/>
    <property type="match status" value="1"/>
</dbReference>
<keyword evidence="4 11" id="KW-0547">Nucleotide-binding</keyword>
<dbReference type="GeneID" id="67123596"/>
<dbReference type="Pfam" id="PF03796">
    <property type="entry name" value="DnaB_C"/>
    <property type="match status" value="1"/>
</dbReference>
<accession>A0A8F0WG06</accession>
<evidence type="ECO:0000256" key="9">
    <source>
        <dbReference type="ARBA" id="ARBA00023235"/>
    </source>
</evidence>
<keyword evidence="2 11" id="KW-0639">Primosome</keyword>
<dbReference type="SUPFAM" id="SSF48024">
    <property type="entry name" value="N-terminal domain of DnaB helicase"/>
    <property type="match status" value="1"/>
</dbReference>
<dbReference type="RefSeq" id="YP_010133845.1">
    <property type="nucleotide sequence ID" value="NC_056790.1"/>
</dbReference>
<dbReference type="GO" id="GO:0005829">
    <property type="term" value="C:cytosol"/>
    <property type="evidence" value="ECO:0007669"/>
    <property type="project" value="TreeGrafter"/>
</dbReference>
<dbReference type="PANTHER" id="PTHR30153:SF2">
    <property type="entry name" value="REPLICATIVE DNA HELICASE"/>
    <property type="match status" value="1"/>
</dbReference>
<organism evidence="13">
    <name type="scientific">Fistulifera saprophila</name>
    <dbReference type="NCBI Taxonomy" id="880757"/>
    <lineage>
        <taxon>Eukaryota</taxon>
        <taxon>Sar</taxon>
        <taxon>Stramenopiles</taxon>
        <taxon>Ochrophyta</taxon>
        <taxon>Bacillariophyta</taxon>
        <taxon>Bacillariophyceae</taxon>
        <taxon>Bacillariophycidae</taxon>
        <taxon>Naviculales</taxon>
        <taxon>Naviculaceae</taxon>
        <taxon>Fistulifera</taxon>
    </lineage>
</organism>
<keyword evidence="13" id="KW-0934">Plastid</keyword>
<sequence length="450" mass="51114">MNQSDLNSNQISINNSLPNNFLAEQIILSSLLTNFDVIEATANLLSVDAFYFKNHQEIYRAIIFMNKNNFPIDVITLINFLQTNGLLEKIGGSKVLVDLVSQRPNVTHLREYINLVNDKFLRRSIIKIGYEIINSSYTTSIPLTQILDELEEKMVDFKNQLLLSQSLDNIELLNSIFANLKSKSIEPSLAGLSSGFYDLDCMTQGFQKSDLIIIAGRPSIGKTALILNIVADVVRQSRLPVLLFSLEMSKEQILYRLLSIETQISQLRLKSGNLGKDDWVKISRVIPILAKVPLFIDDNFNLSIQDIRSKIKSILFEQRNLGLIVIDYLQLMQSSDSKIENRVQELAYTTRALKILAREFNIPIVVLSQLSRNVENRVDKRPILSDLRESGSIEQDADLILLLYKSTSYNQVDKQTATLIELIIAKQRNGPTGVVKLKFNQDSTKFLDWN</sequence>
<dbReference type="PROSITE" id="PS51199">
    <property type="entry name" value="SF4_HELICASE"/>
    <property type="match status" value="1"/>
</dbReference>
<evidence type="ECO:0000313" key="13">
    <source>
        <dbReference type="EMBL" id="QWM93335.1"/>
    </source>
</evidence>
<comment type="catalytic activity">
    <reaction evidence="10 11">
        <text>ATP + H2O = ADP + phosphate + H(+)</text>
        <dbReference type="Rhea" id="RHEA:13065"/>
        <dbReference type="ChEBI" id="CHEBI:15377"/>
        <dbReference type="ChEBI" id="CHEBI:15378"/>
        <dbReference type="ChEBI" id="CHEBI:30616"/>
        <dbReference type="ChEBI" id="CHEBI:43474"/>
        <dbReference type="ChEBI" id="CHEBI:456216"/>
        <dbReference type="EC" id="5.6.2.3"/>
    </reaction>
</comment>
<keyword evidence="13" id="KW-0150">Chloroplast</keyword>
<evidence type="ECO:0000259" key="12">
    <source>
        <dbReference type="PROSITE" id="PS51199"/>
    </source>
</evidence>
<dbReference type="Pfam" id="PF00772">
    <property type="entry name" value="DnaB"/>
    <property type="match status" value="1"/>
</dbReference>
<keyword evidence="5 11" id="KW-0378">Hydrolase</keyword>
<dbReference type="InterPro" id="IPR007693">
    <property type="entry name" value="DNA_helicase_DnaB-like_N"/>
</dbReference>
<dbReference type="InterPro" id="IPR003593">
    <property type="entry name" value="AAA+_ATPase"/>
</dbReference>
<keyword evidence="8 11" id="KW-0238">DNA-binding</keyword>
<dbReference type="InterPro" id="IPR036185">
    <property type="entry name" value="DNA_heli_DnaB-like_N_sf"/>
</dbReference>
<comment type="function">
    <text evidence="11">The main replicative DNA helicase, it participates in initiation and elongation during chromosome replication. Travels ahead of the DNA replisome, separating dsDNA into templates for DNA synthesis. A processive ATP-dependent 5'-3' DNA helicase it has DNA-dependent ATPase activity.</text>
</comment>
<evidence type="ECO:0000256" key="11">
    <source>
        <dbReference type="RuleBase" id="RU362085"/>
    </source>
</evidence>
<dbReference type="SUPFAM" id="SSF52540">
    <property type="entry name" value="P-loop containing nucleoside triphosphate hydrolases"/>
    <property type="match status" value="1"/>
</dbReference>
<evidence type="ECO:0000256" key="7">
    <source>
        <dbReference type="ARBA" id="ARBA00022840"/>
    </source>
</evidence>
<dbReference type="GO" id="GO:0043139">
    <property type="term" value="F:5'-3' DNA helicase activity"/>
    <property type="evidence" value="ECO:0007669"/>
    <property type="project" value="UniProtKB-EC"/>
</dbReference>
<dbReference type="Gene3D" id="3.40.50.300">
    <property type="entry name" value="P-loop containing nucleotide triphosphate hydrolases"/>
    <property type="match status" value="1"/>
</dbReference>
<dbReference type="GO" id="GO:0005524">
    <property type="term" value="F:ATP binding"/>
    <property type="evidence" value="ECO:0007669"/>
    <property type="project" value="UniProtKB-UniRule"/>
</dbReference>
<dbReference type="Gene3D" id="1.10.860.10">
    <property type="entry name" value="DNAb Helicase, Chain A"/>
    <property type="match status" value="1"/>
</dbReference>
<dbReference type="InterPro" id="IPR027417">
    <property type="entry name" value="P-loop_NTPase"/>
</dbReference>
<evidence type="ECO:0000256" key="1">
    <source>
        <dbReference type="ARBA" id="ARBA00008428"/>
    </source>
</evidence>
<dbReference type="NCBIfam" id="TIGR00665">
    <property type="entry name" value="DnaB"/>
    <property type="match status" value="1"/>
</dbReference>
<gene>
    <name evidence="13" type="primary">dnaB</name>
</gene>
<keyword evidence="9" id="KW-0413">Isomerase</keyword>
<feature type="domain" description="SF4 helicase" evidence="12">
    <location>
        <begin position="185"/>
        <end position="450"/>
    </location>
</feature>
<proteinExistence type="inferred from homology"/>
<evidence type="ECO:0000256" key="10">
    <source>
        <dbReference type="ARBA" id="ARBA00048954"/>
    </source>
</evidence>
<evidence type="ECO:0000256" key="8">
    <source>
        <dbReference type="ARBA" id="ARBA00023125"/>
    </source>
</evidence>
<dbReference type="SMART" id="SM00382">
    <property type="entry name" value="AAA"/>
    <property type="match status" value="1"/>
</dbReference>
<dbReference type="InterPro" id="IPR007692">
    <property type="entry name" value="DNA_helicase_DnaB"/>
</dbReference>
<reference evidence="13" key="1">
    <citation type="journal article" date="2021" name="Ecol Indic">
        <title>Morphological and molecular identification reveals that waters from an isolated oasis in Tamanrasset (extreme South of Algerian Sahara) are colonized by opportunistic and pollution-tolerant diatom species.</title>
        <authorList>
            <person name="Gastineau R."/>
            <person name="Hamedi C."/>
            <person name="Baba Hamed M.B."/>
            <person name="Abi-Ayad S.-M.E.-A."/>
            <person name="Bak M."/>
            <person name="Lemieux C."/>
            <person name="Turmel M."/>
            <person name="Dobosz S."/>
            <person name="Wrobel R.J."/>
            <person name="Kierzek A."/>
            <person name="Lange-Bertalot H."/>
            <person name="Witkowski A."/>
        </authorList>
    </citation>
    <scope>NUCLEOTIDE SEQUENCE</scope>
    <source>
        <strain evidence="13">SZCZR1829</strain>
    </source>
</reference>
<evidence type="ECO:0000256" key="6">
    <source>
        <dbReference type="ARBA" id="ARBA00022806"/>
    </source>
</evidence>
<protein>
    <recommendedName>
        <fullName evidence="11">Replicative DNA helicase</fullName>
        <ecNumber evidence="11">5.6.2.3</ecNumber>
    </recommendedName>
</protein>
<dbReference type="EC" id="5.6.2.3" evidence="11"/>